<dbReference type="NCBIfam" id="TIGR01494">
    <property type="entry name" value="ATPase_P-type"/>
    <property type="match status" value="2"/>
</dbReference>
<feature type="transmembrane region" description="Helical" evidence="14">
    <location>
        <begin position="338"/>
        <end position="356"/>
    </location>
</feature>
<dbReference type="EMBL" id="GG738924">
    <property type="protein sequence ID" value="EFC36876.1"/>
    <property type="molecule type" value="Genomic_DNA"/>
</dbReference>
<keyword evidence="3 14" id="KW-0109">Calcium transport</keyword>
<evidence type="ECO:0000256" key="8">
    <source>
        <dbReference type="ARBA" id="ARBA00022840"/>
    </source>
</evidence>
<dbReference type="SFLD" id="SFLDS00003">
    <property type="entry name" value="Haloacid_Dehalogenase"/>
    <property type="match status" value="1"/>
</dbReference>
<comment type="catalytic activity">
    <reaction evidence="14">
        <text>Ca(2+)(in) + ATP + H2O = Ca(2+)(out) + ADP + phosphate + H(+)</text>
        <dbReference type="Rhea" id="RHEA:18105"/>
        <dbReference type="ChEBI" id="CHEBI:15377"/>
        <dbReference type="ChEBI" id="CHEBI:15378"/>
        <dbReference type="ChEBI" id="CHEBI:29108"/>
        <dbReference type="ChEBI" id="CHEBI:30616"/>
        <dbReference type="ChEBI" id="CHEBI:43474"/>
        <dbReference type="ChEBI" id="CHEBI:456216"/>
        <dbReference type="EC" id="7.2.2.10"/>
    </reaction>
</comment>
<dbReference type="NCBIfam" id="TIGR01517">
    <property type="entry name" value="ATPase-IIB_Ca"/>
    <property type="match status" value="1"/>
</dbReference>
<evidence type="ECO:0000256" key="1">
    <source>
        <dbReference type="ARBA" id="ARBA00004127"/>
    </source>
</evidence>
<dbReference type="SFLD" id="SFLDF00027">
    <property type="entry name" value="p-type_atpase"/>
    <property type="match status" value="1"/>
</dbReference>
<accession>D2W237</accession>
<keyword evidence="9" id="KW-0460">Magnesium</keyword>
<sequence length="1083" mass="120906">MSSVEYQHGNEVLFIKKGSSGESTNNNNNAMTTESNDHKAQELAHHGDSKDEHVDSQHHHPKGPFTLTADELSEMHQNKDLKGLQKMGGMSGLMRDLKTDAKRGIAWKSNYQSYDERTNLYGLNVYPEPPAKGLFKIFFEALSDETHIILMIFAFISMVLGLAFPESEEERPIGWIDSFAIYIAVAIVCVVTTANDYSKEKKFKNLSRESKKVMVKVIRDGENFSVLTDDIRVGDIVEIEQGDGIPADGLCIESNHLKTDESVMTGEPDLIKKNTTELIFLLSGCTVAEGSGKMLVTGVGVGSEWGRTLQSLKEANEEQRETPLEAKLDKLAINIGKVGTAFAIGTVTILILAFWIKKLMYTSTWVEASSTFEETWQEKNVVDVVKYFIIALTIVVVAVPEGLPLAVTIALAYSVRKMMKDQNLVRHLAACETMGGANNICSDKTGTLTLNQMRVTQAYFGDRFFGEQLSSILLTLKSPLLQVIIDGIVANSKANLVKGDDNNKNKEYATQGSKTEAALLLLLVKHLNQTIDSYKDRRNELLSEERGSHLQLPFNSNLKRMSTIVTNSEGETRYRLFTKGASEIVLKLCSYHMASDGSLRKMDSEKEAEMMKCIEDMANQGLRTICLAYRDVNPEVEFSSRADEENYLENIDPVTLEQDLVCIGIVGIKDPLRPEVPAAIEQCKKSGITVRMITGDNILTAKYIARECGILSKDGIAIEGPTFRKMTPEQIDEILPKLQVMARSSPTDKFILVKHLRKKGNVVAVTGDGTNDAPALKEADVGLSMGLSGTQVAKEASDIIILDDNFSSIVKSVLWGRSIYENIRKFLVFQLTVNVVALILTIVSAVSSAFQHNSSYRPPLSPVQMLWINLIMDTFAALALATEPPIPELLDRKPHGRKDSLITMRMWTFIAAESIFQLTVMFTLFYGATSFRGLSFSLARNDAEMRTIIFNAFVFCQVFNQFNARKINFEYDIFRGVFKSFWFIGITIMIFILQIAIINFAYYDPILIGLGKNDGLTASNFTQTIPLNWYQWAITISIGFISIPYGFLVRFVSRMFLKLLSLKKNNRQITSDGYEETYSKASE</sequence>
<dbReference type="PRINTS" id="PR00121">
    <property type="entry name" value="NAKATPASE"/>
</dbReference>
<keyword evidence="2 14" id="KW-0813">Transport</keyword>
<organism evidence="20">
    <name type="scientific">Naegleria gruberi</name>
    <name type="common">Amoeba</name>
    <dbReference type="NCBI Taxonomy" id="5762"/>
    <lineage>
        <taxon>Eukaryota</taxon>
        <taxon>Discoba</taxon>
        <taxon>Heterolobosea</taxon>
        <taxon>Tetramitia</taxon>
        <taxon>Eutetramitia</taxon>
        <taxon>Vahlkampfiidae</taxon>
        <taxon>Naegleria</taxon>
    </lineage>
</organism>
<comment type="similarity">
    <text evidence="14">Belongs to the cation transport ATPase (P-type) (TC 3.A.3) family.</text>
</comment>
<dbReference type="GO" id="GO:0046872">
    <property type="term" value="F:metal ion binding"/>
    <property type="evidence" value="ECO:0007669"/>
    <property type="project" value="UniProtKB-KW"/>
</dbReference>
<feature type="transmembrane region" description="Helical" evidence="14">
    <location>
        <begin position="146"/>
        <end position="164"/>
    </location>
</feature>
<dbReference type="KEGG" id="ngr:NAEGRDRAFT_75449"/>
<evidence type="ECO:0000256" key="13">
    <source>
        <dbReference type="ARBA" id="ARBA00023136"/>
    </source>
</evidence>
<feature type="compositionally biased region" description="Low complexity" evidence="15">
    <location>
        <begin position="18"/>
        <end position="34"/>
    </location>
</feature>
<feature type="transmembrane region" description="Helical" evidence="14">
    <location>
        <begin position="907"/>
        <end position="928"/>
    </location>
</feature>
<evidence type="ECO:0000256" key="5">
    <source>
        <dbReference type="ARBA" id="ARBA00022723"/>
    </source>
</evidence>
<evidence type="ECO:0000259" key="16">
    <source>
        <dbReference type="Pfam" id="PF00122"/>
    </source>
</evidence>
<dbReference type="SUPFAM" id="SSF81653">
    <property type="entry name" value="Calcium ATPase, transduction domain A"/>
    <property type="match status" value="1"/>
</dbReference>
<dbReference type="InterPro" id="IPR059000">
    <property type="entry name" value="ATPase_P-type_domA"/>
</dbReference>
<evidence type="ECO:0000256" key="6">
    <source>
        <dbReference type="ARBA" id="ARBA00022741"/>
    </source>
</evidence>
<dbReference type="PRINTS" id="PR00119">
    <property type="entry name" value="CATATPASE"/>
</dbReference>
<protein>
    <recommendedName>
        <fullName evidence="14">Calcium-transporting ATPase</fullName>
        <ecNumber evidence="14">7.2.2.10</ecNumber>
    </recommendedName>
</protein>
<dbReference type="GeneID" id="8856115"/>
<evidence type="ECO:0000256" key="12">
    <source>
        <dbReference type="ARBA" id="ARBA00023065"/>
    </source>
</evidence>
<dbReference type="PANTHER" id="PTHR24093:SF369">
    <property type="entry name" value="CALCIUM-TRANSPORTING ATPASE"/>
    <property type="match status" value="1"/>
</dbReference>
<dbReference type="Pfam" id="PF00690">
    <property type="entry name" value="Cation_ATPase_N"/>
    <property type="match status" value="1"/>
</dbReference>
<dbReference type="GO" id="GO:0005886">
    <property type="term" value="C:plasma membrane"/>
    <property type="evidence" value="ECO:0007669"/>
    <property type="project" value="TreeGrafter"/>
</dbReference>
<dbReference type="Pfam" id="PF13246">
    <property type="entry name" value="Cation_ATPase"/>
    <property type="match status" value="1"/>
</dbReference>
<dbReference type="VEuPathDB" id="AmoebaDB:NAEGRDRAFT_75449"/>
<keyword evidence="20" id="KW-1185">Reference proteome</keyword>
<feature type="transmembrane region" description="Helical" evidence="14">
    <location>
        <begin position="866"/>
        <end position="886"/>
    </location>
</feature>
<evidence type="ECO:0000313" key="20">
    <source>
        <dbReference type="Proteomes" id="UP000006671"/>
    </source>
</evidence>
<evidence type="ECO:0000256" key="9">
    <source>
        <dbReference type="ARBA" id="ARBA00022842"/>
    </source>
</evidence>
<keyword evidence="8 14" id="KW-0067">ATP-binding</keyword>
<evidence type="ECO:0000256" key="14">
    <source>
        <dbReference type="RuleBase" id="RU361146"/>
    </source>
</evidence>
<evidence type="ECO:0000256" key="7">
    <source>
        <dbReference type="ARBA" id="ARBA00022837"/>
    </source>
</evidence>
<feature type="transmembrane region" description="Helical" evidence="14">
    <location>
        <begin position="179"/>
        <end position="198"/>
    </location>
</feature>
<dbReference type="InterPro" id="IPR023299">
    <property type="entry name" value="ATPase_P-typ_cyto_dom_N"/>
</dbReference>
<dbReference type="RefSeq" id="XP_002669620.1">
    <property type="nucleotide sequence ID" value="XM_002669574.1"/>
</dbReference>
<evidence type="ECO:0000259" key="17">
    <source>
        <dbReference type="Pfam" id="PF00689"/>
    </source>
</evidence>
<dbReference type="EC" id="7.2.2.10" evidence="14"/>
<dbReference type="OMA" id="MWIAFND"/>
<dbReference type="FunFam" id="2.70.150.10:FF:000029">
    <property type="entry name" value="Calcium-transporting ATPase"/>
    <property type="match status" value="1"/>
</dbReference>
<evidence type="ECO:0000256" key="15">
    <source>
        <dbReference type="SAM" id="MobiDB-lite"/>
    </source>
</evidence>
<dbReference type="Proteomes" id="UP000006671">
    <property type="component" value="Unassembled WGS sequence"/>
</dbReference>
<dbReference type="STRING" id="5762.D2W237"/>
<comment type="function">
    <text evidence="14">Catalyzes the hydrolysis of ATP coupled with the transport of calcium.</text>
</comment>
<dbReference type="Gene3D" id="3.40.1110.10">
    <property type="entry name" value="Calcium-transporting ATPase, cytoplasmic domain N"/>
    <property type="match status" value="1"/>
</dbReference>
<dbReference type="InterPro" id="IPR036412">
    <property type="entry name" value="HAD-like_sf"/>
</dbReference>
<dbReference type="GO" id="GO:0005388">
    <property type="term" value="F:P-type calcium transporter activity"/>
    <property type="evidence" value="ECO:0007669"/>
    <property type="project" value="UniProtKB-EC"/>
</dbReference>
<dbReference type="Pfam" id="PF00689">
    <property type="entry name" value="Cation_ATPase_C"/>
    <property type="match status" value="1"/>
</dbReference>
<dbReference type="InterPro" id="IPR006068">
    <property type="entry name" value="ATPase_P-typ_cation-transptr_C"/>
</dbReference>
<name>D2W237_NAEGR</name>
<dbReference type="PANTHER" id="PTHR24093">
    <property type="entry name" value="CATION TRANSPORTING ATPASE"/>
    <property type="match status" value="1"/>
</dbReference>
<feature type="transmembrane region" description="Helical" evidence="14">
    <location>
        <begin position="387"/>
        <end position="413"/>
    </location>
</feature>
<keyword evidence="12 14" id="KW-0406">Ion transport</keyword>
<dbReference type="SUPFAM" id="SSF56784">
    <property type="entry name" value="HAD-like"/>
    <property type="match status" value="1"/>
</dbReference>
<dbReference type="CDD" id="cd02081">
    <property type="entry name" value="P-type_ATPase_Ca_PMCA-like"/>
    <property type="match status" value="1"/>
</dbReference>
<dbReference type="InterPro" id="IPR023298">
    <property type="entry name" value="ATPase_P-typ_TM_dom_sf"/>
</dbReference>
<evidence type="ECO:0000259" key="18">
    <source>
        <dbReference type="Pfam" id="PF00690"/>
    </source>
</evidence>
<dbReference type="InterPro" id="IPR004014">
    <property type="entry name" value="ATPase_P-typ_cation-transptr_N"/>
</dbReference>
<dbReference type="InParanoid" id="D2W237"/>
<dbReference type="AlphaFoldDB" id="D2W237"/>
<dbReference type="Gene3D" id="2.70.150.10">
    <property type="entry name" value="Calcium-transporting ATPase, cytoplasmic transduction domain A"/>
    <property type="match status" value="1"/>
</dbReference>
<dbReference type="Pfam" id="PF00122">
    <property type="entry name" value="E1-E2_ATPase"/>
    <property type="match status" value="1"/>
</dbReference>
<dbReference type="InterPro" id="IPR001757">
    <property type="entry name" value="P_typ_ATPase"/>
</dbReference>
<dbReference type="Gene3D" id="1.20.1110.10">
    <property type="entry name" value="Calcium-transporting ATPase, transmembrane domain"/>
    <property type="match status" value="1"/>
</dbReference>
<feature type="domain" description="Cation-transporting P-type ATPase N-terminal" evidence="18">
    <location>
        <begin position="88"/>
        <end position="157"/>
    </location>
</feature>
<keyword evidence="5" id="KW-0479">Metal-binding</keyword>
<dbReference type="FunCoup" id="D2W237">
    <property type="interactions" value="269"/>
</dbReference>
<dbReference type="InterPro" id="IPR044492">
    <property type="entry name" value="P_typ_ATPase_HD_dom"/>
</dbReference>
<comment type="subcellular location">
    <subcellularLocation>
        <location evidence="1">Endomembrane system</location>
        <topology evidence="1">Multi-pass membrane protein</topology>
    </subcellularLocation>
    <subcellularLocation>
        <location evidence="14">Membrane</location>
        <topology evidence="14">Multi-pass membrane protein</topology>
    </subcellularLocation>
</comment>
<dbReference type="eggNOG" id="KOG0204">
    <property type="taxonomic scope" value="Eukaryota"/>
</dbReference>
<dbReference type="SFLD" id="SFLDG00002">
    <property type="entry name" value="C1.7:_P-type_atpase_like"/>
    <property type="match status" value="1"/>
</dbReference>
<dbReference type="OrthoDB" id="3352408at2759"/>
<dbReference type="SUPFAM" id="SSF81660">
    <property type="entry name" value="Metal cation-transporting ATPase, ATP-binding domain N"/>
    <property type="match status" value="1"/>
</dbReference>
<feature type="domain" description="Cation-transporting P-type ATPase C-terminal" evidence="17">
    <location>
        <begin position="858"/>
        <end position="1051"/>
    </location>
</feature>
<dbReference type="InterPro" id="IPR023214">
    <property type="entry name" value="HAD_sf"/>
</dbReference>
<dbReference type="FunFam" id="3.40.50.1000:FF:000018">
    <property type="entry name" value="Calcium-transporting ATPase"/>
    <property type="match status" value="1"/>
</dbReference>
<dbReference type="InterPro" id="IPR006408">
    <property type="entry name" value="P-type_ATPase_IIB"/>
</dbReference>
<keyword evidence="13 14" id="KW-0472">Membrane</keyword>
<dbReference type="GO" id="GO:0016887">
    <property type="term" value="F:ATP hydrolysis activity"/>
    <property type="evidence" value="ECO:0007669"/>
    <property type="project" value="InterPro"/>
</dbReference>
<evidence type="ECO:0000256" key="3">
    <source>
        <dbReference type="ARBA" id="ARBA00022568"/>
    </source>
</evidence>
<keyword evidence="7 14" id="KW-0106">Calcium</keyword>
<dbReference type="InterPro" id="IPR008250">
    <property type="entry name" value="ATPase_P-typ_transduc_dom_A_sf"/>
</dbReference>
<dbReference type="GO" id="GO:0005524">
    <property type="term" value="F:ATP binding"/>
    <property type="evidence" value="ECO:0007669"/>
    <property type="project" value="UniProtKB-KW"/>
</dbReference>
<evidence type="ECO:0000256" key="10">
    <source>
        <dbReference type="ARBA" id="ARBA00022967"/>
    </source>
</evidence>
<feature type="transmembrane region" description="Helical" evidence="14">
    <location>
        <begin position="981"/>
        <end position="1003"/>
    </location>
</feature>
<evidence type="ECO:0000313" key="19">
    <source>
        <dbReference type="EMBL" id="EFC36876.1"/>
    </source>
</evidence>
<feature type="compositionally biased region" description="Basic and acidic residues" evidence="15">
    <location>
        <begin position="35"/>
        <end position="58"/>
    </location>
</feature>
<dbReference type="GO" id="GO:0012505">
    <property type="term" value="C:endomembrane system"/>
    <property type="evidence" value="ECO:0007669"/>
    <property type="project" value="UniProtKB-SubCell"/>
</dbReference>
<keyword evidence="11 14" id="KW-1133">Transmembrane helix</keyword>
<evidence type="ECO:0000256" key="4">
    <source>
        <dbReference type="ARBA" id="ARBA00022692"/>
    </source>
</evidence>
<feature type="domain" description="P-type ATPase A" evidence="16">
    <location>
        <begin position="212"/>
        <end position="312"/>
    </location>
</feature>
<dbReference type="PROSITE" id="PS00154">
    <property type="entry name" value="ATPASE_E1_E2"/>
    <property type="match status" value="1"/>
</dbReference>
<feature type="region of interest" description="Disordered" evidence="15">
    <location>
        <begin position="15"/>
        <end position="66"/>
    </location>
</feature>
<evidence type="ECO:0000256" key="2">
    <source>
        <dbReference type="ARBA" id="ARBA00022448"/>
    </source>
</evidence>
<keyword evidence="10" id="KW-1278">Translocase</keyword>
<dbReference type="InterPro" id="IPR018303">
    <property type="entry name" value="ATPase_P-typ_P_site"/>
</dbReference>
<reference evidence="19 20" key="1">
    <citation type="journal article" date="2010" name="Cell">
        <title>The genome of Naegleria gruberi illuminates early eukaryotic versatility.</title>
        <authorList>
            <person name="Fritz-Laylin L.K."/>
            <person name="Prochnik S.E."/>
            <person name="Ginger M.L."/>
            <person name="Dacks J.B."/>
            <person name="Carpenter M.L."/>
            <person name="Field M.C."/>
            <person name="Kuo A."/>
            <person name="Paredez A."/>
            <person name="Chapman J."/>
            <person name="Pham J."/>
            <person name="Shu S."/>
            <person name="Neupane R."/>
            <person name="Cipriano M."/>
            <person name="Mancuso J."/>
            <person name="Tu H."/>
            <person name="Salamov A."/>
            <person name="Lindquist E."/>
            <person name="Shapiro H."/>
            <person name="Lucas S."/>
            <person name="Grigoriev I.V."/>
            <person name="Cande W.Z."/>
            <person name="Fulton C."/>
            <person name="Rokhsar D.S."/>
            <person name="Dawson S.C."/>
        </authorList>
    </citation>
    <scope>NUCLEOTIDE SEQUENCE [LARGE SCALE GENOMIC DNA]</scope>
    <source>
        <strain evidence="19 20">NEG-M</strain>
    </source>
</reference>
<dbReference type="Gene3D" id="3.40.50.1000">
    <property type="entry name" value="HAD superfamily/HAD-like"/>
    <property type="match status" value="1"/>
</dbReference>
<proteinExistence type="inferred from homology"/>
<evidence type="ECO:0000256" key="11">
    <source>
        <dbReference type="ARBA" id="ARBA00022989"/>
    </source>
</evidence>
<keyword evidence="4 14" id="KW-0812">Transmembrane</keyword>
<feature type="transmembrane region" description="Helical" evidence="14">
    <location>
        <begin position="1029"/>
        <end position="1053"/>
    </location>
</feature>
<dbReference type="SUPFAM" id="SSF81665">
    <property type="entry name" value="Calcium ATPase, transmembrane domain M"/>
    <property type="match status" value="1"/>
</dbReference>
<feature type="transmembrane region" description="Helical" evidence="14">
    <location>
        <begin position="943"/>
        <end position="960"/>
    </location>
</feature>
<keyword evidence="6 14" id="KW-0547">Nucleotide-binding</keyword>
<feature type="transmembrane region" description="Helical" evidence="14">
    <location>
        <begin position="826"/>
        <end position="846"/>
    </location>
</feature>
<gene>
    <name evidence="19" type="ORF">NAEGRDRAFT_75449</name>
</gene>